<dbReference type="GO" id="GO:0046872">
    <property type="term" value="F:metal ion binding"/>
    <property type="evidence" value="ECO:0007669"/>
    <property type="project" value="UniProtKB-KW"/>
</dbReference>
<dbReference type="GO" id="GO:0010181">
    <property type="term" value="F:FMN binding"/>
    <property type="evidence" value="ECO:0007669"/>
    <property type="project" value="InterPro"/>
</dbReference>
<dbReference type="InterPro" id="IPR013785">
    <property type="entry name" value="Aldolase_TIM"/>
</dbReference>
<evidence type="ECO:0000313" key="14">
    <source>
        <dbReference type="EMBL" id="CAB4999405.1"/>
    </source>
</evidence>
<dbReference type="SUPFAM" id="SSF51971">
    <property type="entry name" value="Nucleotide-binding domain"/>
    <property type="match status" value="1"/>
</dbReference>
<dbReference type="InterPro" id="IPR001155">
    <property type="entry name" value="OxRdtase_FMN_N"/>
</dbReference>
<dbReference type="Pfam" id="PF00724">
    <property type="entry name" value="Oxidored_FMN"/>
    <property type="match status" value="1"/>
</dbReference>
<keyword evidence="4" id="KW-0285">Flavoprotein</keyword>
<evidence type="ECO:0000256" key="2">
    <source>
        <dbReference type="ARBA" id="ARBA00001966"/>
    </source>
</evidence>
<evidence type="ECO:0000256" key="8">
    <source>
        <dbReference type="ARBA" id="ARBA00023004"/>
    </source>
</evidence>
<reference evidence="15" key="1">
    <citation type="submission" date="2020-05" db="EMBL/GenBank/DDBJ databases">
        <authorList>
            <person name="Chiriac C."/>
            <person name="Salcher M."/>
            <person name="Ghai R."/>
            <person name="Kavagutti S V."/>
        </authorList>
    </citation>
    <scope>NUCLEOTIDE SEQUENCE</scope>
</reference>
<dbReference type="EMBL" id="CAFBLV010000158">
    <property type="protein sequence ID" value="CAB4874794.1"/>
    <property type="molecule type" value="Genomic_DNA"/>
</dbReference>
<dbReference type="PANTHER" id="PTHR42917:SF2">
    <property type="entry name" value="2,4-DIENOYL-COA REDUCTASE [(2E)-ENOYL-COA-PRODUCING]"/>
    <property type="match status" value="1"/>
</dbReference>
<dbReference type="CDD" id="cd04734">
    <property type="entry name" value="OYE_like_3_FMN"/>
    <property type="match status" value="1"/>
</dbReference>
<proteinExistence type="inferred from homology"/>
<dbReference type="PANTHER" id="PTHR42917">
    <property type="entry name" value="2,4-DIENOYL-COA REDUCTASE"/>
    <property type="match status" value="1"/>
</dbReference>
<evidence type="ECO:0000256" key="3">
    <source>
        <dbReference type="ARBA" id="ARBA00011048"/>
    </source>
</evidence>
<accession>A0A6J7QQI8</accession>
<comment type="cofactor">
    <cofactor evidence="2">
        <name>[4Fe-4S] cluster</name>
        <dbReference type="ChEBI" id="CHEBI:49883"/>
    </cofactor>
</comment>
<dbReference type="GO" id="GO:0033543">
    <property type="term" value="P:fatty acid beta-oxidation, unsaturated, even number, reductase/isomerase pathway"/>
    <property type="evidence" value="ECO:0007669"/>
    <property type="project" value="TreeGrafter"/>
</dbReference>
<name>A0A6J7QQI8_9ZZZZ</name>
<dbReference type="PRINTS" id="PR00368">
    <property type="entry name" value="FADPNR"/>
</dbReference>
<keyword evidence="5" id="KW-0288">FMN</keyword>
<evidence type="ECO:0000256" key="9">
    <source>
        <dbReference type="ARBA" id="ARBA00023014"/>
    </source>
</evidence>
<feature type="domain" description="NADH:flavin oxidoreductase/NADH oxidase N-terminal" evidence="10">
    <location>
        <begin position="5"/>
        <end position="338"/>
    </location>
</feature>
<evidence type="ECO:0000259" key="10">
    <source>
        <dbReference type="Pfam" id="PF00724"/>
    </source>
</evidence>
<dbReference type="InterPro" id="IPR023753">
    <property type="entry name" value="FAD/NAD-binding_dom"/>
</dbReference>
<keyword evidence="9" id="KW-0411">Iron-sulfur</keyword>
<evidence type="ECO:0000256" key="7">
    <source>
        <dbReference type="ARBA" id="ARBA00023002"/>
    </source>
</evidence>
<evidence type="ECO:0000256" key="4">
    <source>
        <dbReference type="ARBA" id="ARBA00022630"/>
    </source>
</evidence>
<dbReference type="SUPFAM" id="SSF51905">
    <property type="entry name" value="FAD/NAD(P)-binding domain"/>
    <property type="match status" value="1"/>
</dbReference>
<dbReference type="PRINTS" id="PR00411">
    <property type="entry name" value="PNDRDTASEI"/>
</dbReference>
<dbReference type="EMBL" id="CAFBPA010000040">
    <property type="protein sequence ID" value="CAB4999405.1"/>
    <property type="molecule type" value="Genomic_DNA"/>
</dbReference>
<evidence type="ECO:0000256" key="6">
    <source>
        <dbReference type="ARBA" id="ARBA00022723"/>
    </source>
</evidence>
<dbReference type="Pfam" id="PF07992">
    <property type="entry name" value="Pyr_redox_2"/>
    <property type="match status" value="1"/>
</dbReference>
<evidence type="ECO:0000256" key="1">
    <source>
        <dbReference type="ARBA" id="ARBA00001917"/>
    </source>
</evidence>
<protein>
    <submittedName>
        <fullName evidence="15">Unannotated protein</fullName>
    </submittedName>
</protein>
<dbReference type="GO" id="GO:0008670">
    <property type="term" value="F:2,4-dienoyl-CoA reductase (NADPH) activity"/>
    <property type="evidence" value="ECO:0007669"/>
    <property type="project" value="TreeGrafter"/>
</dbReference>
<dbReference type="InterPro" id="IPR051793">
    <property type="entry name" value="NADH:flavin_oxidoreductase"/>
</dbReference>
<evidence type="ECO:0000313" key="15">
    <source>
        <dbReference type="EMBL" id="CAB5019927.1"/>
    </source>
</evidence>
<sequence>MFPTLFTPLNVGSLTLKNRMFSSGHDTVMAENGRVGDQLIAYQRARAAGGVGHIVLQVSGVHQTAEYTDSELMATSDDVIPGYRKIAEAIHEYDCHVFAQLFHGGREVMTTPDGLLGVAWAPSAVPNERFHVMPRALPITLIAEIVHGFGLTAARMATAGIDGVEIVASHGYLPSQFINPRTNIREDIYGGSFENRMRFTGEVIEAVRATTPDGFVVGLRISLGEKDQDGLTPDESMAACQHLAPLVDYLSVTAGSSATYSGSVHIVPPMNYPPGYLADLSSKLRATVDVPVFLTGRINTPAEAERILSSGKADAVAMTRALICDPVLPHKARTGKTDEIRLCIGCNQACIGHFHLGVPISCIQYPESGRELEFSDLSLAKKSKRVLVIGGGPAGLKAAAVFAARGHDVELWESAPRVGGQALLAQLLPGRAEFGGIVTNLVGEATRAGAHISMNKTADVNSVAGHDADLVVIATGALPYAPLIETLAGEVNSPVVNSWEVLNGADLPAGEILVADWRGDWIGLGVATLIAQRGHRVTLAVQGWAAGHALQQYVRNEMLADAIRHKVTIRTDLRIRGIAGNTVLLGHTLTGALLEIPQVSAIVLATGHTSSDSLFAELVGRVENVKLIGDALAPRTAEEAVLDGLRVAADF</sequence>
<comment type="cofactor">
    <cofactor evidence="1">
        <name>FMN</name>
        <dbReference type="ChEBI" id="CHEBI:58210"/>
    </cofactor>
</comment>
<dbReference type="Gene3D" id="3.40.50.720">
    <property type="entry name" value="NAD(P)-binding Rossmann-like Domain"/>
    <property type="match status" value="1"/>
</dbReference>
<evidence type="ECO:0000259" key="11">
    <source>
        <dbReference type="Pfam" id="PF07992"/>
    </source>
</evidence>
<feature type="domain" description="FAD/NAD(P)-binding" evidence="11">
    <location>
        <begin position="385"/>
        <end position="615"/>
    </location>
</feature>
<dbReference type="Gene3D" id="3.20.20.70">
    <property type="entry name" value="Aldolase class I"/>
    <property type="match status" value="1"/>
</dbReference>
<dbReference type="SUPFAM" id="SSF51395">
    <property type="entry name" value="FMN-linked oxidoreductases"/>
    <property type="match status" value="1"/>
</dbReference>
<dbReference type="Gene3D" id="3.50.50.60">
    <property type="entry name" value="FAD/NAD(P)-binding domain"/>
    <property type="match status" value="1"/>
</dbReference>
<dbReference type="AlphaFoldDB" id="A0A6J7QQI8"/>
<dbReference type="GO" id="GO:0051536">
    <property type="term" value="F:iron-sulfur cluster binding"/>
    <property type="evidence" value="ECO:0007669"/>
    <property type="project" value="UniProtKB-KW"/>
</dbReference>
<gene>
    <name evidence="12" type="ORF">UFOPK2625_00673</name>
    <name evidence="13" type="ORF">UFOPK3425_00834</name>
    <name evidence="14" type="ORF">UFOPK4043_00392</name>
    <name evidence="15" type="ORF">UFOPK4092_00869</name>
</gene>
<keyword evidence="6" id="KW-0479">Metal-binding</keyword>
<evidence type="ECO:0000256" key="5">
    <source>
        <dbReference type="ARBA" id="ARBA00022643"/>
    </source>
</evidence>
<dbReference type="EMBL" id="CAEZXZ010000084">
    <property type="protein sequence ID" value="CAB4704521.1"/>
    <property type="molecule type" value="Genomic_DNA"/>
</dbReference>
<evidence type="ECO:0000313" key="13">
    <source>
        <dbReference type="EMBL" id="CAB4874794.1"/>
    </source>
</evidence>
<comment type="similarity">
    <text evidence="3">In the N-terminal section; belongs to the NADH:flavin oxidoreductase/NADH oxidase family.</text>
</comment>
<evidence type="ECO:0000313" key="12">
    <source>
        <dbReference type="EMBL" id="CAB4704521.1"/>
    </source>
</evidence>
<dbReference type="InterPro" id="IPR036188">
    <property type="entry name" value="FAD/NAD-bd_sf"/>
</dbReference>
<organism evidence="15">
    <name type="scientific">freshwater metagenome</name>
    <dbReference type="NCBI Taxonomy" id="449393"/>
    <lineage>
        <taxon>unclassified sequences</taxon>
        <taxon>metagenomes</taxon>
        <taxon>ecological metagenomes</taxon>
    </lineage>
</organism>
<dbReference type="EMBL" id="CAFBPJ010000090">
    <property type="protein sequence ID" value="CAB5019927.1"/>
    <property type="molecule type" value="Genomic_DNA"/>
</dbReference>
<keyword evidence="7" id="KW-0560">Oxidoreductase</keyword>
<keyword evidence="8" id="KW-0408">Iron</keyword>